<gene>
    <name evidence="1" type="ORF">BS297_30460</name>
</gene>
<reference evidence="1 2" key="1">
    <citation type="journal article" date="2017" name="Poromechanics V (2013)">
        <title>Genomic Characterization of the Arsenic-Tolerant Actinobacterium, &lt;i&gt;Rhodococcus erythropolis&lt;/i&gt; S43.</title>
        <authorList>
            <person name="Retamal-Morales G."/>
            <person name="Mehnert M."/>
            <person name="Schwabe R."/>
            <person name="Tischler D."/>
            <person name="Schloemann M."/>
            <person name="Levican G.J."/>
        </authorList>
    </citation>
    <scope>NUCLEOTIDE SEQUENCE [LARGE SCALE GENOMIC DNA]</scope>
    <source>
        <strain evidence="1 2">S43</strain>
    </source>
</reference>
<accession>A0A5N5DU66</accession>
<dbReference type="Proteomes" id="UP000325576">
    <property type="component" value="Unassembled WGS sequence"/>
</dbReference>
<proteinExistence type="predicted"/>
<protein>
    <recommendedName>
        <fullName evidence="3">DUF3349 domain-containing protein</fullName>
    </recommendedName>
</protein>
<name>A0A5N5DU66_RHOER</name>
<dbReference type="InterPro" id="IPR021784">
    <property type="entry name" value="DUF3349"/>
</dbReference>
<dbReference type="Pfam" id="PF11829">
    <property type="entry name" value="DUF3349"/>
    <property type="match status" value="1"/>
</dbReference>
<evidence type="ECO:0000313" key="1">
    <source>
        <dbReference type="EMBL" id="KAB2581525.1"/>
    </source>
</evidence>
<organism evidence="1 2">
    <name type="scientific">Rhodococcus erythropolis</name>
    <name type="common">Arthrobacter picolinophilus</name>
    <dbReference type="NCBI Taxonomy" id="1833"/>
    <lineage>
        <taxon>Bacteria</taxon>
        <taxon>Bacillati</taxon>
        <taxon>Actinomycetota</taxon>
        <taxon>Actinomycetes</taxon>
        <taxon>Mycobacteriales</taxon>
        <taxon>Nocardiaceae</taxon>
        <taxon>Rhodococcus</taxon>
        <taxon>Rhodococcus erythropolis group</taxon>
    </lineage>
</organism>
<evidence type="ECO:0000313" key="2">
    <source>
        <dbReference type="Proteomes" id="UP000325576"/>
    </source>
</evidence>
<dbReference type="Gene3D" id="1.10.150.430">
    <property type="entry name" value="DUF3349, helical bundle"/>
    <property type="match status" value="1"/>
</dbReference>
<dbReference type="EMBL" id="MRBO01000835">
    <property type="protein sequence ID" value="KAB2581525.1"/>
    <property type="molecule type" value="Genomic_DNA"/>
</dbReference>
<comment type="caution">
    <text evidence="1">The sequence shown here is derived from an EMBL/GenBank/DDBJ whole genome shotgun (WGS) entry which is preliminary data.</text>
</comment>
<dbReference type="AlphaFoldDB" id="A0A5N5DU66"/>
<sequence>MSIPAVLTAFVHWLRSGYPDDAPRYGHSPLLALMDQRLSPEQLSEIVIALDGKPVSEAIDIQVAITAATGRMPSPADLSTVCTAIEKSASIEGVSTCCRIRGVPHVAN</sequence>
<dbReference type="InterPro" id="IPR044918">
    <property type="entry name" value="DUF3349_helical"/>
</dbReference>
<evidence type="ECO:0008006" key="3">
    <source>
        <dbReference type="Google" id="ProtNLM"/>
    </source>
</evidence>